<geneLocation type="plasmid" evidence="2">
    <name>pSM92_Rh12</name>
</geneLocation>
<name>A0AB38HU17_9HYPH</name>
<protein>
    <recommendedName>
        <fullName evidence="1">DUF6884 domain-containing protein</fullName>
    </recommendedName>
</protein>
<evidence type="ECO:0000313" key="2">
    <source>
        <dbReference type="EMBL" id="TBC02916.1"/>
    </source>
</evidence>
<keyword evidence="2" id="KW-0614">Plasmid</keyword>
<dbReference type="Proteomes" id="UP000294215">
    <property type="component" value="Unassembled WGS sequence"/>
</dbReference>
<dbReference type="EMBL" id="SIMR01000006">
    <property type="protein sequence ID" value="TBC02916.1"/>
    <property type="molecule type" value="Genomic_DNA"/>
</dbReference>
<proteinExistence type="predicted"/>
<evidence type="ECO:0000313" key="3">
    <source>
        <dbReference type="Proteomes" id="UP000294215"/>
    </source>
</evidence>
<sequence length="266" mass="29354">MAKVATVETVAPAKDIYCGRSFVEAKKAADSAQAELHIVSAGLGLIHNQQDIPSYNLTVSKGSQDCILDKLQDHGDADWWAALGGHKTMNDLFDRSSGLIIIALPSPYLRMVAPALQGVSDALCERIRIVGGRDVPDLNPRLEGVRLPYDDRLDGPQSTLPGTRSDFASRAVRHFVENVLATEPLATAKDHAELVEIALAGWDRPSSKLGKRMSDRDLKSIVRDHWSRADGRSTKLLRILRDELNIACEQKRFARLTAEIREERAL</sequence>
<dbReference type="InterPro" id="IPR049251">
    <property type="entry name" value="DUF6884"/>
</dbReference>
<gene>
    <name evidence="2" type="ORF">ELH40_35450</name>
</gene>
<accession>A0AB38HU17</accession>
<evidence type="ECO:0000259" key="1">
    <source>
        <dbReference type="Pfam" id="PF21818"/>
    </source>
</evidence>
<feature type="domain" description="DUF6884" evidence="1">
    <location>
        <begin position="9"/>
        <end position="64"/>
    </location>
</feature>
<dbReference type="AlphaFoldDB" id="A0AB38HU17"/>
<dbReference type="Pfam" id="PF21818">
    <property type="entry name" value="DUF6884"/>
    <property type="match status" value="1"/>
</dbReference>
<dbReference type="RefSeq" id="WP_130817620.1">
    <property type="nucleotide sequence ID" value="NZ_SIMR01000006.1"/>
</dbReference>
<comment type="caution">
    <text evidence="2">The sequence shown here is derived from an EMBL/GenBank/DDBJ whole genome shotgun (WGS) entry which is preliminary data.</text>
</comment>
<reference evidence="2 3" key="1">
    <citation type="submission" date="2019-02" db="EMBL/GenBank/DDBJ databases">
        <title>The genomic architecture of introgression among sibling species of bacteria.</title>
        <authorList>
            <person name="Cavassim M.I.A."/>
            <person name="Moeskjaer S."/>
            <person name="Moslemi C."/>
            <person name="Fields B."/>
            <person name="Bachmann A."/>
            <person name="Vilhjalmsson B."/>
            <person name="Schierup M.H."/>
            <person name="Young J.P.W."/>
            <person name="Andersen S.U."/>
        </authorList>
    </citation>
    <scope>NUCLEOTIDE SEQUENCE [LARGE SCALE GENOMIC DNA]</scope>
    <source>
        <strain evidence="2 3">SM92</strain>
        <plasmid evidence="2">pSM92_Rh12</plasmid>
    </source>
</reference>
<organism evidence="2 3">
    <name type="scientific">Rhizobium ruizarguesonis</name>
    <dbReference type="NCBI Taxonomy" id="2081791"/>
    <lineage>
        <taxon>Bacteria</taxon>
        <taxon>Pseudomonadati</taxon>
        <taxon>Pseudomonadota</taxon>
        <taxon>Alphaproteobacteria</taxon>
        <taxon>Hyphomicrobiales</taxon>
        <taxon>Rhizobiaceae</taxon>
        <taxon>Rhizobium/Agrobacterium group</taxon>
        <taxon>Rhizobium</taxon>
    </lineage>
</organism>